<dbReference type="InterPro" id="IPR029063">
    <property type="entry name" value="SAM-dependent_MTases_sf"/>
</dbReference>
<feature type="compositionally biased region" description="Low complexity" evidence="1">
    <location>
        <begin position="243"/>
        <end position="255"/>
    </location>
</feature>
<evidence type="ECO:0000313" key="3">
    <source>
        <dbReference type="Proteomes" id="UP000294721"/>
    </source>
</evidence>
<organism evidence="2 3">
    <name type="scientific">Uruburuella suis</name>
    <dbReference type="NCBI Taxonomy" id="252130"/>
    <lineage>
        <taxon>Bacteria</taxon>
        <taxon>Pseudomonadati</taxon>
        <taxon>Pseudomonadota</taxon>
        <taxon>Betaproteobacteria</taxon>
        <taxon>Neisseriales</taxon>
        <taxon>Neisseriaceae</taxon>
        <taxon>Uruburuella</taxon>
    </lineage>
</organism>
<comment type="caution">
    <text evidence="2">The sequence shown here is derived from an EMBL/GenBank/DDBJ whole genome shotgun (WGS) entry which is preliminary data.</text>
</comment>
<accession>A0ABY2BZR8</accession>
<proteinExistence type="predicted"/>
<evidence type="ECO:0000313" key="2">
    <source>
        <dbReference type="EMBL" id="TCP07351.1"/>
    </source>
</evidence>
<protein>
    <recommendedName>
        <fullName evidence="4">Methyltransferase family protein</fullName>
    </recommendedName>
</protein>
<feature type="compositionally biased region" description="Basic residues" evidence="1">
    <location>
        <begin position="224"/>
        <end position="242"/>
    </location>
</feature>
<evidence type="ECO:0000256" key="1">
    <source>
        <dbReference type="SAM" id="MobiDB-lite"/>
    </source>
</evidence>
<gene>
    <name evidence="2" type="ORF">EV680_10873</name>
</gene>
<dbReference type="Proteomes" id="UP000294721">
    <property type="component" value="Unassembled WGS sequence"/>
</dbReference>
<dbReference type="Gene3D" id="3.40.50.150">
    <property type="entry name" value="Vaccinia Virus protein VP39"/>
    <property type="match status" value="1"/>
</dbReference>
<sequence length="601" mass="68285">MHSYPELTQWLAHLSLLLPSKQALLIGAGRGDGEWVEWLKQQPAMQTTLIEADTEAYPALLKAAENQTNWHAYHDLIAESTGDTTFFTASLSSESGLLQPNKLAGIWPNIETVQQQTRAALSLEDFTYQNALHPDWLFINCFAAQSLLQKAESVLQHVNIIIARASHDIDSLPEADLANLTQQLTQHAFTLIATEPGRHNHIVYALFVKNHAACYADLVQAHKQQKHKSKQKHKQTKQHNTKLTKQLQQAQQQLQEADEKNQKQQANEAKLIRQIAQLQQTLDAKESCLQKEQEHSLLHKKKLDKLDALLEQSAHIAAAMESQNQELAKQQQQWLQHIEKTASNRPSEAINPAYSQKIDHAEKNLRQTIQQSTGNAVAQLEAYIAIHNYFNTGSLLSGFHGWPISPDIGLFIINQMRRKQYDLIIEFGSGTSTLLFAKLAAAQHHEKLMSDLLPQKIVSFDHHADYYRQTQELLKINQMGKYVDLVHAPLIEWQENKQTFLYYDCEAKLQQLAQTLNGKQAKILVLVDGPPGNTCKNARYPAVPLLFKHLAAHQIDIILDDAARPEEKEIIEQWHLLLDIEKEVYQKTIHSEKGISFFNLS</sequence>
<feature type="region of interest" description="Disordered" evidence="1">
    <location>
        <begin position="224"/>
        <end position="262"/>
    </location>
</feature>
<reference evidence="2 3" key="1">
    <citation type="submission" date="2019-03" db="EMBL/GenBank/DDBJ databases">
        <title>Genomic Encyclopedia of Type Strains, Phase IV (KMG-IV): sequencing the most valuable type-strain genomes for metagenomic binning, comparative biology and taxonomic classification.</title>
        <authorList>
            <person name="Goeker M."/>
        </authorList>
    </citation>
    <scope>NUCLEOTIDE SEQUENCE [LARGE SCALE GENOMIC DNA]</scope>
    <source>
        <strain evidence="2 3">DSM 17474</strain>
    </source>
</reference>
<evidence type="ECO:0008006" key="4">
    <source>
        <dbReference type="Google" id="ProtNLM"/>
    </source>
</evidence>
<keyword evidence="3" id="KW-1185">Reference proteome</keyword>
<dbReference type="EMBL" id="SLXE01000008">
    <property type="protein sequence ID" value="TCP07351.1"/>
    <property type="molecule type" value="Genomic_DNA"/>
</dbReference>
<name>A0ABY2BZR8_9NEIS</name>